<dbReference type="Pfam" id="PF13361">
    <property type="entry name" value="UvrD_C"/>
    <property type="match status" value="1"/>
</dbReference>
<feature type="domain" description="UvrD-like helicase ATP-binding" evidence="16">
    <location>
        <begin position="28"/>
        <end position="504"/>
    </location>
</feature>
<dbReference type="EC" id="5.6.2.4" evidence="12"/>
<dbReference type="GO" id="GO:0033202">
    <property type="term" value="C:DNA helicase complex"/>
    <property type="evidence" value="ECO:0007669"/>
    <property type="project" value="TreeGrafter"/>
</dbReference>
<dbReference type="PROSITE" id="PS51217">
    <property type="entry name" value="UVRD_HELICASE_CTER"/>
    <property type="match status" value="1"/>
</dbReference>
<evidence type="ECO:0000256" key="15">
    <source>
        <dbReference type="PROSITE-ProRule" id="PRU00560"/>
    </source>
</evidence>
<dbReference type="PROSITE" id="PS51198">
    <property type="entry name" value="UVRD_HELICASE_ATP_BIND"/>
    <property type="match status" value="1"/>
</dbReference>
<comment type="catalytic activity">
    <reaction evidence="14">
        <text>ATP + H2O = ADP + phosphate + H(+)</text>
        <dbReference type="Rhea" id="RHEA:13065"/>
        <dbReference type="ChEBI" id="CHEBI:15377"/>
        <dbReference type="ChEBI" id="CHEBI:15378"/>
        <dbReference type="ChEBI" id="CHEBI:30616"/>
        <dbReference type="ChEBI" id="CHEBI:43474"/>
        <dbReference type="ChEBI" id="CHEBI:456216"/>
        <dbReference type="EC" id="5.6.2.4"/>
    </reaction>
</comment>
<keyword evidence="10" id="KW-0413">Isomerase</keyword>
<keyword evidence="3" id="KW-0227">DNA damage</keyword>
<accession>A0A4R5W6X6</accession>
<dbReference type="Gene3D" id="3.90.320.10">
    <property type="match status" value="1"/>
</dbReference>
<evidence type="ECO:0000256" key="5">
    <source>
        <dbReference type="ARBA" id="ARBA00022806"/>
    </source>
</evidence>
<evidence type="ECO:0000256" key="8">
    <source>
        <dbReference type="ARBA" id="ARBA00023125"/>
    </source>
</evidence>
<keyword evidence="1" id="KW-0540">Nuclease</keyword>
<evidence type="ECO:0000256" key="12">
    <source>
        <dbReference type="ARBA" id="ARBA00034808"/>
    </source>
</evidence>
<dbReference type="InterPro" id="IPR014017">
    <property type="entry name" value="DNA_helicase_UvrD-like_C"/>
</dbReference>
<dbReference type="GO" id="GO:0000725">
    <property type="term" value="P:recombinational repair"/>
    <property type="evidence" value="ECO:0007669"/>
    <property type="project" value="TreeGrafter"/>
</dbReference>
<dbReference type="GO" id="GO:0003677">
    <property type="term" value="F:DNA binding"/>
    <property type="evidence" value="ECO:0007669"/>
    <property type="project" value="UniProtKB-KW"/>
</dbReference>
<dbReference type="SUPFAM" id="SSF52540">
    <property type="entry name" value="P-loop containing nucleoside triphosphate hydrolases"/>
    <property type="match status" value="1"/>
</dbReference>
<keyword evidence="7 15" id="KW-0067">ATP-binding</keyword>
<dbReference type="GO" id="GO:0004527">
    <property type="term" value="F:exonuclease activity"/>
    <property type="evidence" value="ECO:0007669"/>
    <property type="project" value="UniProtKB-KW"/>
</dbReference>
<reference evidence="18 19" key="1">
    <citation type="submission" date="2019-03" db="EMBL/GenBank/DDBJ databases">
        <title>Sapientia aquatica gen. nov., sp. nov., isolated from a crater lake.</title>
        <authorList>
            <person name="Felfoldi T."/>
            <person name="Szabo A."/>
            <person name="Toth E."/>
            <person name="Schumann P."/>
            <person name="Keki Z."/>
            <person name="Marialigeti K."/>
            <person name="Mathe I."/>
        </authorList>
    </citation>
    <scope>NUCLEOTIDE SEQUENCE [LARGE SCALE GENOMIC DNA]</scope>
    <source>
        <strain evidence="18 19">SA-152</strain>
    </source>
</reference>
<evidence type="ECO:0000256" key="9">
    <source>
        <dbReference type="ARBA" id="ARBA00023204"/>
    </source>
</evidence>
<dbReference type="GO" id="GO:0043138">
    <property type="term" value="F:3'-5' DNA helicase activity"/>
    <property type="evidence" value="ECO:0007669"/>
    <property type="project" value="UniProtKB-EC"/>
</dbReference>
<evidence type="ECO:0000256" key="3">
    <source>
        <dbReference type="ARBA" id="ARBA00022763"/>
    </source>
</evidence>
<evidence type="ECO:0000313" key="18">
    <source>
        <dbReference type="EMBL" id="TDK68730.1"/>
    </source>
</evidence>
<evidence type="ECO:0000259" key="17">
    <source>
        <dbReference type="PROSITE" id="PS51217"/>
    </source>
</evidence>
<evidence type="ECO:0000256" key="4">
    <source>
        <dbReference type="ARBA" id="ARBA00022801"/>
    </source>
</evidence>
<name>A0A4R5W6X6_9BURK</name>
<keyword evidence="5 15" id="KW-0347">Helicase</keyword>
<organism evidence="18 19">
    <name type="scientific">Sapientia aquatica</name>
    <dbReference type="NCBI Taxonomy" id="1549640"/>
    <lineage>
        <taxon>Bacteria</taxon>
        <taxon>Pseudomonadati</taxon>
        <taxon>Pseudomonadota</taxon>
        <taxon>Betaproteobacteria</taxon>
        <taxon>Burkholderiales</taxon>
        <taxon>Oxalobacteraceae</taxon>
        <taxon>Sapientia</taxon>
    </lineage>
</organism>
<evidence type="ECO:0000256" key="14">
    <source>
        <dbReference type="ARBA" id="ARBA00048988"/>
    </source>
</evidence>
<keyword evidence="19" id="KW-1185">Reference proteome</keyword>
<dbReference type="GO" id="GO:0005829">
    <property type="term" value="C:cytosol"/>
    <property type="evidence" value="ECO:0007669"/>
    <property type="project" value="TreeGrafter"/>
</dbReference>
<dbReference type="InterPro" id="IPR014016">
    <property type="entry name" value="UvrD-like_ATP-bd"/>
</dbReference>
<dbReference type="PANTHER" id="PTHR11070">
    <property type="entry name" value="UVRD / RECB / PCRA DNA HELICASE FAMILY MEMBER"/>
    <property type="match status" value="1"/>
</dbReference>
<comment type="catalytic activity">
    <reaction evidence="11">
        <text>Couples ATP hydrolysis with the unwinding of duplex DNA by translocating in the 3'-5' direction.</text>
        <dbReference type="EC" id="5.6.2.4"/>
    </reaction>
</comment>
<dbReference type="Gene3D" id="1.10.486.10">
    <property type="entry name" value="PCRA, domain 4"/>
    <property type="match status" value="1"/>
</dbReference>
<evidence type="ECO:0000259" key="16">
    <source>
        <dbReference type="PROSITE" id="PS51198"/>
    </source>
</evidence>
<feature type="domain" description="UvrD-like helicase C-terminal" evidence="17">
    <location>
        <begin position="534"/>
        <end position="820"/>
    </location>
</feature>
<keyword evidence="4 15" id="KW-0378">Hydrolase</keyword>
<dbReference type="PANTHER" id="PTHR11070:SF2">
    <property type="entry name" value="ATP-DEPENDENT DNA HELICASE SRS2"/>
    <property type="match status" value="1"/>
</dbReference>
<dbReference type="InterPro" id="IPR000212">
    <property type="entry name" value="DNA_helicase_UvrD/REP"/>
</dbReference>
<dbReference type="InterPro" id="IPR011335">
    <property type="entry name" value="Restrct_endonuc-II-like"/>
</dbReference>
<dbReference type="Gene3D" id="3.40.50.300">
    <property type="entry name" value="P-loop containing nucleotide triphosphate hydrolases"/>
    <property type="match status" value="4"/>
</dbReference>
<dbReference type="SUPFAM" id="SSF52980">
    <property type="entry name" value="Restriction endonuclease-like"/>
    <property type="match status" value="1"/>
</dbReference>
<protein>
    <recommendedName>
        <fullName evidence="12">DNA 3'-5' helicase</fullName>
        <ecNumber evidence="12">5.6.2.4</ecNumber>
    </recommendedName>
    <alternativeName>
        <fullName evidence="13">DNA 3'-5' helicase II</fullName>
    </alternativeName>
</protein>
<evidence type="ECO:0000256" key="2">
    <source>
        <dbReference type="ARBA" id="ARBA00022741"/>
    </source>
</evidence>
<keyword evidence="8" id="KW-0238">DNA-binding</keyword>
<feature type="binding site" evidence="15">
    <location>
        <begin position="49"/>
        <end position="56"/>
    </location>
    <ligand>
        <name>ATP</name>
        <dbReference type="ChEBI" id="CHEBI:30616"/>
    </ligand>
</feature>
<evidence type="ECO:0000256" key="10">
    <source>
        <dbReference type="ARBA" id="ARBA00023235"/>
    </source>
</evidence>
<comment type="caution">
    <text evidence="18">The sequence shown here is derived from an EMBL/GenBank/DDBJ whole genome shotgun (WGS) entry which is preliminary data.</text>
</comment>
<keyword evidence="6 18" id="KW-0269">Exonuclease</keyword>
<keyword evidence="2 15" id="KW-0547">Nucleotide-binding</keyword>
<dbReference type="InterPro" id="IPR027417">
    <property type="entry name" value="P-loop_NTPase"/>
</dbReference>
<evidence type="ECO:0000313" key="19">
    <source>
        <dbReference type="Proteomes" id="UP000294829"/>
    </source>
</evidence>
<evidence type="ECO:0000256" key="1">
    <source>
        <dbReference type="ARBA" id="ARBA00022722"/>
    </source>
</evidence>
<evidence type="ECO:0000256" key="6">
    <source>
        <dbReference type="ARBA" id="ARBA00022839"/>
    </source>
</evidence>
<sequence length="1124" mass="124134">MPQRSLVMNNLNPANNAVAQPYQINERNATPEEFTTVACDPRNSVVVEACAGSGKTWLLVARMLRLLLAGAEPAELLAITFTRKAAQEMRQRLLELLRELALGSDDDIRELLVQRGVAQADLLEAIPKARGLYEHVLASSQALTLDTFHSWFGRLIQIAPLNSGVPHGFSLAEATAELQSEAHNALMASLKSDNNIEVKNALLFLYDELGDFNTHKLLDAFLDKRAEWWACHQDSAQGSPIEWLTQLCGADALRDARLALWDDEPTLARISQIARWLGKGTKVNQKRAEAIETALTKGASVENFAALCSEFFGADDKNRSNTKTIALKAALEKDLGPDCESVFDDECSLIADMLRRYQARSFEKSVLDINQALFVVGKAYLEEYQSLKSDQRVVDFTDLEWYAYQLLQSGQHAAYVQSRLDARYKHILLDEFQDTNPLQWSIVRAWLDAYGADAEAPSVFVVGDPKQSIYRFRRADPRVFNAASAMLKARNAFVLRTNQTRRNASVIVDALNQSMLPNQLFSAQTTLGASGGLVWRLPLAQTAESVTAEEIEAGKTSSIRDPLTTPLEETDDVRRLQEGRQVASALLAARAQLSNQGQPLPWSEMMILVRRRTHLSAYETALREAGIPFVSSRRGGLLDALEVADVIALLKFLITPSDNQALAHVLKSPIFAAKDDDLISLSLRSEATWLKRLAASVTSPAAQTPNPLMVRAHGLLIDWMEAAHYLPVHDLLDRILHQGELVQRYAQYASFAGRNQVIGNLAAFVELALNMDAGRYPSLPKFIAALSAYQAGGEGDAPDESNVESSADAVQILTIHSAKGLEAKVVAIVDTNHSEGAKDSLGILCDWPLDAGQGQKHFSAYGRKNQRGVARDALFQMEEALAAQENWNLLYVAITRAKQALIISGVAGNKTPIAPNSWYERLQHIPEYDLEILTGEDTSAPAAQFQLATFTAPDLALPEDDLPIAAKAESTAEQAEGVALHSLMERLTQPHSGASKWPLALPPVEAVAQWMACSVELAKTIWAQADAILSNQQLERFFNPSKFNFARNEMEIIANQKLLRLDRVVVFDDEVWVLDYKRQLLDSERAAYRAQLQQYSSVLQTIYPQQKILTGLILADGNLVELAA</sequence>
<proteinExistence type="predicted"/>
<gene>
    <name evidence="18" type="ORF">E2I14_00045</name>
</gene>
<dbReference type="InterPro" id="IPR011604">
    <property type="entry name" value="PDDEXK-like_dom_sf"/>
</dbReference>
<dbReference type="Proteomes" id="UP000294829">
    <property type="component" value="Unassembled WGS sequence"/>
</dbReference>
<dbReference type="EMBL" id="SMYL01000001">
    <property type="protein sequence ID" value="TDK68730.1"/>
    <property type="molecule type" value="Genomic_DNA"/>
</dbReference>
<dbReference type="AlphaFoldDB" id="A0A4R5W6X6"/>
<keyword evidence="9" id="KW-0234">DNA repair</keyword>
<evidence type="ECO:0000256" key="7">
    <source>
        <dbReference type="ARBA" id="ARBA00022840"/>
    </source>
</evidence>
<evidence type="ECO:0000256" key="13">
    <source>
        <dbReference type="ARBA" id="ARBA00034923"/>
    </source>
</evidence>
<dbReference type="OrthoDB" id="5905204at2"/>
<dbReference type="Pfam" id="PF00580">
    <property type="entry name" value="UvrD-helicase"/>
    <property type="match status" value="1"/>
</dbReference>
<evidence type="ECO:0000256" key="11">
    <source>
        <dbReference type="ARBA" id="ARBA00034617"/>
    </source>
</evidence>
<dbReference type="GO" id="GO:0005524">
    <property type="term" value="F:ATP binding"/>
    <property type="evidence" value="ECO:0007669"/>
    <property type="project" value="UniProtKB-UniRule"/>
</dbReference>